<protein>
    <recommendedName>
        <fullName evidence="4">DDE family transposase</fullName>
    </recommendedName>
</protein>
<name>A0ABP8RRJ0_9PSEU</name>
<dbReference type="Proteomes" id="UP001501598">
    <property type="component" value="Unassembled WGS sequence"/>
</dbReference>
<reference evidence="3" key="1">
    <citation type="journal article" date="2019" name="Int. J. Syst. Evol. Microbiol.">
        <title>The Global Catalogue of Microorganisms (GCM) 10K type strain sequencing project: providing services to taxonomists for standard genome sequencing and annotation.</title>
        <authorList>
            <consortium name="The Broad Institute Genomics Platform"/>
            <consortium name="The Broad Institute Genome Sequencing Center for Infectious Disease"/>
            <person name="Wu L."/>
            <person name="Ma J."/>
        </authorList>
    </citation>
    <scope>NUCLEOTIDE SEQUENCE [LARGE SCALE GENOMIC DNA]</scope>
    <source>
        <strain evidence="3">JCM 17906</strain>
    </source>
</reference>
<evidence type="ECO:0000256" key="1">
    <source>
        <dbReference type="SAM" id="MobiDB-lite"/>
    </source>
</evidence>
<organism evidence="2 3">
    <name type="scientific">Pseudonocardia xishanensis</name>
    <dbReference type="NCBI Taxonomy" id="630995"/>
    <lineage>
        <taxon>Bacteria</taxon>
        <taxon>Bacillati</taxon>
        <taxon>Actinomycetota</taxon>
        <taxon>Actinomycetes</taxon>
        <taxon>Pseudonocardiales</taxon>
        <taxon>Pseudonocardiaceae</taxon>
        <taxon>Pseudonocardia</taxon>
    </lineage>
</organism>
<evidence type="ECO:0000313" key="3">
    <source>
        <dbReference type="Proteomes" id="UP001501598"/>
    </source>
</evidence>
<accession>A0ABP8RRJ0</accession>
<comment type="caution">
    <text evidence="2">The sequence shown here is derived from an EMBL/GenBank/DDBJ whole genome shotgun (WGS) entry which is preliminary data.</text>
</comment>
<evidence type="ECO:0000313" key="2">
    <source>
        <dbReference type="EMBL" id="GAA4546314.1"/>
    </source>
</evidence>
<evidence type="ECO:0008006" key="4">
    <source>
        <dbReference type="Google" id="ProtNLM"/>
    </source>
</evidence>
<sequence>MLCDRNGLPLHALVTGANTHDSRMLAPLLDTDPGVREHARCPGRPRRRPDTLHADK</sequence>
<keyword evidence="3" id="KW-1185">Reference proteome</keyword>
<proteinExistence type="predicted"/>
<gene>
    <name evidence="2" type="ORF">GCM10023175_28240</name>
</gene>
<feature type="region of interest" description="Disordered" evidence="1">
    <location>
        <begin position="33"/>
        <end position="56"/>
    </location>
</feature>
<dbReference type="EMBL" id="BAABGT010000032">
    <property type="protein sequence ID" value="GAA4546314.1"/>
    <property type="molecule type" value="Genomic_DNA"/>
</dbReference>